<protein>
    <recommendedName>
        <fullName evidence="4">Secreted protein</fullName>
    </recommendedName>
</protein>
<organism evidence="2 3">
    <name type="scientific">Streptomyces noboritoensis</name>
    <dbReference type="NCBI Taxonomy" id="67337"/>
    <lineage>
        <taxon>Bacteria</taxon>
        <taxon>Bacillati</taxon>
        <taxon>Actinomycetota</taxon>
        <taxon>Actinomycetes</taxon>
        <taxon>Kitasatosporales</taxon>
        <taxon>Streptomycetaceae</taxon>
        <taxon>Streptomyces</taxon>
    </lineage>
</organism>
<proteinExistence type="predicted"/>
<evidence type="ECO:0000313" key="3">
    <source>
        <dbReference type="Proteomes" id="UP001589887"/>
    </source>
</evidence>
<evidence type="ECO:0000256" key="1">
    <source>
        <dbReference type="SAM" id="MobiDB-lite"/>
    </source>
</evidence>
<dbReference type="Proteomes" id="UP001589887">
    <property type="component" value="Unassembled WGS sequence"/>
</dbReference>
<sequence>MVTVLLVVAILLMIGIGMRLIHLLNAQHDARIASYQFGATLPAFRRRSHKHHGRAHTASPPPTDGTKSR</sequence>
<keyword evidence="3" id="KW-1185">Reference proteome</keyword>
<name>A0ABV6TBG7_9ACTN</name>
<feature type="compositionally biased region" description="Basic residues" evidence="1">
    <location>
        <begin position="46"/>
        <end position="55"/>
    </location>
</feature>
<dbReference type="RefSeq" id="WP_394316905.1">
    <property type="nucleotide sequence ID" value="NZ_JBHMQV010000001.1"/>
</dbReference>
<comment type="caution">
    <text evidence="2">The sequence shown here is derived from an EMBL/GenBank/DDBJ whole genome shotgun (WGS) entry which is preliminary data.</text>
</comment>
<reference evidence="2 3" key="1">
    <citation type="submission" date="2024-09" db="EMBL/GenBank/DDBJ databases">
        <authorList>
            <person name="Sun Q."/>
            <person name="Mori K."/>
        </authorList>
    </citation>
    <scope>NUCLEOTIDE SEQUENCE [LARGE SCALE GENOMIC DNA]</scope>
    <source>
        <strain evidence="2 3">JCM 4557</strain>
    </source>
</reference>
<feature type="region of interest" description="Disordered" evidence="1">
    <location>
        <begin position="46"/>
        <end position="69"/>
    </location>
</feature>
<evidence type="ECO:0000313" key="2">
    <source>
        <dbReference type="EMBL" id="MFC0843129.1"/>
    </source>
</evidence>
<dbReference type="EMBL" id="JBHMQV010000001">
    <property type="protein sequence ID" value="MFC0843129.1"/>
    <property type="molecule type" value="Genomic_DNA"/>
</dbReference>
<accession>A0ABV6TBG7</accession>
<gene>
    <name evidence="2" type="ORF">ACFH04_05130</name>
</gene>
<evidence type="ECO:0008006" key="4">
    <source>
        <dbReference type="Google" id="ProtNLM"/>
    </source>
</evidence>